<dbReference type="Proteomes" id="UP000734854">
    <property type="component" value="Unassembled WGS sequence"/>
</dbReference>
<sequence length="118" mass="13217">MSNIVMALTVMITLLFLMPLFAYTPNVVLAAIIIVAESFHLSPRGACHRGCLWIFRILIQTTRTRIVELGNILGTNIHIDIHQYGDAKGVPGFLIIAIGAPINFLNTTYLKERYLLYT</sequence>
<organism evidence="6 7">
    <name type="scientific">Zingiber officinale</name>
    <name type="common">Ginger</name>
    <name type="synonym">Amomum zingiber</name>
    <dbReference type="NCBI Taxonomy" id="94328"/>
    <lineage>
        <taxon>Eukaryota</taxon>
        <taxon>Viridiplantae</taxon>
        <taxon>Streptophyta</taxon>
        <taxon>Embryophyta</taxon>
        <taxon>Tracheophyta</taxon>
        <taxon>Spermatophyta</taxon>
        <taxon>Magnoliopsida</taxon>
        <taxon>Liliopsida</taxon>
        <taxon>Zingiberales</taxon>
        <taxon>Zingiberaceae</taxon>
        <taxon>Zingiber</taxon>
    </lineage>
</organism>
<keyword evidence="3" id="KW-1133">Transmembrane helix</keyword>
<dbReference type="Gene3D" id="3.30.750.24">
    <property type="entry name" value="STAS domain"/>
    <property type="match status" value="1"/>
</dbReference>
<accession>A0A8J5FRS8</accession>
<dbReference type="EMBL" id="JACMSC010000014">
    <property type="protein sequence ID" value="KAG6489281.1"/>
    <property type="molecule type" value="Genomic_DNA"/>
</dbReference>
<reference evidence="6 7" key="1">
    <citation type="submission" date="2020-08" db="EMBL/GenBank/DDBJ databases">
        <title>Plant Genome Project.</title>
        <authorList>
            <person name="Zhang R.-G."/>
        </authorList>
    </citation>
    <scope>NUCLEOTIDE SEQUENCE [LARGE SCALE GENOMIC DNA]</scope>
    <source>
        <tissue evidence="6">Rhizome</tissue>
    </source>
</reference>
<dbReference type="Pfam" id="PF00916">
    <property type="entry name" value="Sulfate_transp"/>
    <property type="match status" value="1"/>
</dbReference>
<protein>
    <recommendedName>
        <fullName evidence="5">SLC26A/SulP transporter domain-containing protein</fullName>
    </recommendedName>
</protein>
<dbReference type="GO" id="GO:0016020">
    <property type="term" value="C:membrane"/>
    <property type="evidence" value="ECO:0007669"/>
    <property type="project" value="UniProtKB-SubCell"/>
</dbReference>
<comment type="caution">
    <text evidence="6">The sequence shown here is derived from an EMBL/GenBank/DDBJ whole genome shotgun (WGS) entry which is preliminary data.</text>
</comment>
<evidence type="ECO:0000256" key="1">
    <source>
        <dbReference type="ARBA" id="ARBA00004141"/>
    </source>
</evidence>
<dbReference type="AlphaFoldDB" id="A0A8J5FRS8"/>
<feature type="domain" description="SLC26A/SulP transporter" evidence="5">
    <location>
        <begin position="1"/>
        <end position="37"/>
    </location>
</feature>
<gene>
    <name evidence="6" type="ORF">ZIOFF_050550</name>
</gene>
<keyword evidence="7" id="KW-1185">Reference proteome</keyword>
<dbReference type="InterPro" id="IPR001902">
    <property type="entry name" value="SLC26A/SulP_fam"/>
</dbReference>
<name>A0A8J5FRS8_ZINOF</name>
<evidence type="ECO:0000259" key="5">
    <source>
        <dbReference type="Pfam" id="PF00916"/>
    </source>
</evidence>
<evidence type="ECO:0000256" key="2">
    <source>
        <dbReference type="ARBA" id="ARBA00022692"/>
    </source>
</evidence>
<dbReference type="PANTHER" id="PTHR11814">
    <property type="entry name" value="SULFATE TRANSPORTER"/>
    <property type="match status" value="1"/>
</dbReference>
<evidence type="ECO:0000313" key="6">
    <source>
        <dbReference type="EMBL" id="KAG6489281.1"/>
    </source>
</evidence>
<evidence type="ECO:0000256" key="3">
    <source>
        <dbReference type="ARBA" id="ARBA00022989"/>
    </source>
</evidence>
<proteinExistence type="predicted"/>
<keyword evidence="4" id="KW-0472">Membrane</keyword>
<keyword evidence="2" id="KW-0812">Transmembrane</keyword>
<evidence type="ECO:0000256" key="4">
    <source>
        <dbReference type="ARBA" id="ARBA00023136"/>
    </source>
</evidence>
<dbReference type="InterPro" id="IPR036513">
    <property type="entry name" value="STAS_dom_sf"/>
</dbReference>
<evidence type="ECO:0000313" key="7">
    <source>
        <dbReference type="Proteomes" id="UP000734854"/>
    </source>
</evidence>
<comment type="subcellular location">
    <subcellularLocation>
        <location evidence="1">Membrane</location>
        <topology evidence="1">Multi-pass membrane protein</topology>
    </subcellularLocation>
</comment>
<dbReference type="GO" id="GO:0055085">
    <property type="term" value="P:transmembrane transport"/>
    <property type="evidence" value="ECO:0007669"/>
    <property type="project" value="InterPro"/>
</dbReference>
<dbReference type="InterPro" id="IPR011547">
    <property type="entry name" value="SLC26A/SulP_dom"/>
</dbReference>